<dbReference type="Proteomes" id="UP001615550">
    <property type="component" value="Unassembled WGS sequence"/>
</dbReference>
<keyword evidence="2" id="KW-0408">Iron</keyword>
<organism evidence="6 7">
    <name type="scientific">Legionella lytica</name>
    <dbReference type="NCBI Taxonomy" id="96232"/>
    <lineage>
        <taxon>Bacteria</taxon>
        <taxon>Pseudomonadati</taxon>
        <taxon>Pseudomonadota</taxon>
        <taxon>Gammaproteobacteria</taxon>
        <taxon>Legionellales</taxon>
        <taxon>Legionellaceae</taxon>
        <taxon>Legionella</taxon>
    </lineage>
</organism>
<accession>A0ABW8D5G7</accession>
<dbReference type="NCBIfam" id="NF033668">
    <property type="entry name" value="rSAM_PA0069"/>
    <property type="match status" value="1"/>
</dbReference>
<dbReference type="PROSITE" id="PS51918">
    <property type="entry name" value="RADICAL_SAM"/>
    <property type="match status" value="1"/>
</dbReference>
<dbReference type="PANTHER" id="PTHR43432">
    <property type="entry name" value="SLR0285 PROTEIN"/>
    <property type="match status" value="1"/>
</dbReference>
<evidence type="ECO:0000256" key="4">
    <source>
        <dbReference type="SAM" id="MobiDB-lite"/>
    </source>
</evidence>
<dbReference type="PANTHER" id="PTHR43432:SF3">
    <property type="entry name" value="SLR0285 PROTEIN"/>
    <property type="match status" value="1"/>
</dbReference>
<dbReference type="Pfam" id="PF04055">
    <property type="entry name" value="Radical_SAM"/>
    <property type="match status" value="1"/>
</dbReference>
<dbReference type="EMBL" id="JBGORX010000001">
    <property type="protein sequence ID" value="MFJ1267923.1"/>
    <property type="molecule type" value="Genomic_DNA"/>
</dbReference>
<dbReference type="SFLD" id="SFLDS00029">
    <property type="entry name" value="Radical_SAM"/>
    <property type="match status" value="1"/>
</dbReference>
<dbReference type="CDD" id="cd01335">
    <property type="entry name" value="Radical_SAM"/>
    <property type="match status" value="1"/>
</dbReference>
<evidence type="ECO:0000313" key="7">
    <source>
        <dbReference type="Proteomes" id="UP001615550"/>
    </source>
</evidence>
<feature type="region of interest" description="Disordered" evidence="4">
    <location>
        <begin position="1"/>
        <end position="20"/>
    </location>
</feature>
<proteinExistence type="predicted"/>
<dbReference type="SMART" id="SM00729">
    <property type="entry name" value="Elp3"/>
    <property type="match status" value="1"/>
</dbReference>
<protein>
    <submittedName>
        <fullName evidence="6">PA0069 family radical SAM protein</fullName>
    </submittedName>
</protein>
<reference evidence="6 7" key="1">
    <citation type="submission" date="2024-08" db="EMBL/GenBank/DDBJ databases">
        <title>Draft Genome Sequence of Legionella lytica strain DSB2004, Isolated From a Fire Sprinkler System.</title>
        <authorList>
            <person name="Everhart A.D."/>
            <person name="Kidane D.T."/>
            <person name="Farone A.L."/>
            <person name="Farone M.B."/>
        </authorList>
    </citation>
    <scope>NUCLEOTIDE SEQUENCE [LARGE SCALE GENOMIC DNA]</scope>
    <source>
        <strain evidence="6 7">DSB2004</strain>
    </source>
</reference>
<keyword evidence="3" id="KW-0411">Iron-sulfur</keyword>
<comment type="caution">
    <text evidence="6">The sequence shown here is derived from an EMBL/GenBank/DDBJ whole genome shotgun (WGS) entry which is preliminary data.</text>
</comment>
<keyword evidence="7" id="KW-1185">Reference proteome</keyword>
<name>A0ABW8D5G7_9GAMM</name>
<evidence type="ECO:0000256" key="2">
    <source>
        <dbReference type="ARBA" id="ARBA00023004"/>
    </source>
</evidence>
<evidence type="ECO:0000313" key="6">
    <source>
        <dbReference type="EMBL" id="MFJ1267923.1"/>
    </source>
</evidence>
<evidence type="ECO:0000256" key="3">
    <source>
        <dbReference type="ARBA" id="ARBA00023014"/>
    </source>
</evidence>
<evidence type="ECO:0000259" key="5">
    <source>
        <dbReference type="PROSITE" id="PS51918"/>
    </source>
</evidence>
<dbReference type="InterPro" id="IPR006638">
    <property type="entry name" value="Elp3/MiaA/NifB-like_rSAM"/>
</dbReference>
<dbReference type="InterPro" id="IPR058240">
    <property type="entry name" value="rSAM_sf"/>
</dbReference>
<evidence type="ECO:0000256" key="1">
    <source>
        <dbReference type="ARBA" id="ARBA00022723"/>
    </source>
</evidence>
<dbReference type="InterPro" id="IPR007197">
    <property type="entry name" value="rSAM"/>
</dbReference>
<feature type="domain" description="Radical SAM core" evidence="5">
    <location>
        <begin position="63"/>
        <end position="300"/>
    </location>
</feature>
<sequence>MPLEDKVTTKNRGALSNPEGRFETTQYERFDDGWDLEAELLPEIETVLLSETAKSIISHNDSPDLPFEQSINPYRGCEHGCIYCYARPSHAYVNLSPGIDFETKIFYKENAAQLLRKTFEKTSYHCKTIVLGANTDPYQPAEASLKITRSLLEVCKTYKHPVSIITKNSLIERDLDLLAEMAADNLASVAISLTTLSKELKRTMEPRTSMPSARLRAIKRLTEHGIPVRVLVAPVIPMINDVELEKILEAASQAGAQHANYVLLRLPHEVKDLFREWLDKHYPQRASHIMSLIQQMRGGKDYDATFGKRMSGEGIFASLLKKRFHLACQRYHLNKTPALALDVNKFERQKEGGKQLLLWDEMY</sequence>
<dbReference type="RefSeq" id="WP_400186757.1">
    <property type="nucleotide sequence ID" value="NZ_JBGORX010000001.1"/>
</dbReference>
<dbReference type="InterPro" id="IPR040086">
    <property type="entry name" value="MJ0683-like"/>
</dbReference>
<keyword evidence="1" id="KW-0479">Metal-binding</keyword>
<gene>
    <name evidence="6" type="ORF">ACD661_05030</name>
</gene>
<dbReference type="SUPFAM" id="SSF102114">
    <property type="entry name" value="Radical SAM enzymes"/>
    <property type="match status" value="1"/>
</dbReference>
<dbReference type="Gene3D" id="3.80.30.30">
    <property type="match status" value="1"/>
</dbReference>
<dbReference type="SFLD" id="SFLDG01084">
    <property type="entry name" value="Uncharacterised_Radical_SAM_Su"/>
    <property type="match status" value="1"/>
</dbReference>